<reference evidence="2" key="1">
    <citation type="submission" date="2021-01" db="EMBL/GenBank/DDBJ databases">
        <title>Whole genome shotgun sequence of Acrocarpospora phusangensis NBRC 108782.</title>
        <authorList>
            <person name="Komaki H."/>
            <person name="Tamura T."/>
        </authorList>
    </citation>
    <scope>NUCLEOTIDE SEQUENCE</scope>
    <source>
        <strain evidence="2">NBRC 108782</strain>
    </source>
</reference>
<dbReference type="Proteomes" id="UP000640052">
    <property type="component" value="Unassembled WGS sequence"/>
</dbReference>
<protein>
    <submittedName>
        <fullName evidence="2">Uncharacterized protein</fullName>
    </submittedName>
</protein>
<name>A0A919Q6D0_9ACTN</name>
<dbReference type="EMBL" id="BOOA01000007">
    <property type="protein sequence ID" value="GIH22976.1"/>
    <property type="molecule type" value="Genomic_DNA"/>
</dbReference>
<comment type="caution">
    <text evidence="2">The sequence shown here is derived from an EMBL/GenBank/DDBJ whole genome shotgun (WGS) entry which is preliminary data.</text>
</comment>
<feature type="compositionally biased region" description="Basic residues" evidence="1">
    <location>
        <begin position="73"/>
        <end position="88"/>
    </location>
</feature>
<evidence type="ECO:0000313" key="3">
    <source>
        <dbReference type="Proteomes" id="UP000640052"/>
    </source>
</evidence>
<organism evidence="2 3">
    <name type="scientific">Acrocarpospora phusangensis</name>
    <dbReference type="NCBI Taxonomy" id="1070424"/>
    <lineage>
        <taxon>Bacteria</taxon>
        <taxon>Bacillati</taxon>
        <taxon>Actinomycetota</taxon>
        <taxon>Actinomycetes</taxon>
        <taxon>Streptosporangiales</taxon>
        <taxon>Streptosporangiaceae</taxon>
        <taxon>Acrocarpospora</taxon>
    </lineage>
</organism>
<sequence length="88" mass="10123">MPTEPDDESAGHTHHTRFRIPRPMWDAFGRVTERMGGNRTARLLDHVRADIRDHGDEKDLADLEAGERELRERRSRKGGRPPGKKANE</sequence>
<gene>
    <name evidence="2" type="ORF">Aph01nite_12860</name>
</gene>
<dbReference type="AlphaFoldDB" id="A0A919Q6D0"/>
<feature type="region of interest" description="Disordered" evidence="1">
    <location>
        <begin position="53"/>
        <end position="88"/>
    </location>
</feature>
<evidence type="ECO:0000256" key="1">
    <source>
        <dbReference type="SAM" id="MobiDB-lite"/>
    </source>
</evidence>
<evidence type="ECO:0000313" key="2">
    <source>
        <dbReference type="EMBL" id="GIH22976.1"/>
    </source>
</evidence>
<keyword evidence="3" id="KW-1185">Reference proteome</keyword>
<proteinExistence type="predicted"/>
<accession>A0A919Q6D0</accession>
<dbReference type="RefSeq" id="WP_204039797.1">
    <property type="nucleotide sequence ID" value="NZ_BOOA01000007.1"/>
</dbReference>
<feature type="compositionally biased region" description="Basic and acidic residues" evidence="1">
    <location>
        <begin position="53"/>
        <end position="72"/>
    </location>
</feature>